<organism evidence="1 2">
    <name type="scientific">Mesorhizobium plurifarium</name>
    <dbReference type="NCBI Taxonomy" id="69974"/>
    <lineage>
        <taxon>Bacteria</taxon>
        <taxon>Pseudomonadati</taxon>
        <taxon>Pseudomonadota</taxon>
        <taxon>Alphaproteobacteria</taxon>
        <taxon>Hyphomicrobiales</taxon>
        <taxon>Phyllobacteriaceae</taxon>
        <taxon>Mesorhizobium</taxon>
    </lineage>
</organism>
<protein>
    <submittedName>
        <fullName evidence="1">Uncharacterized protein</fullName>
    </submittedName>
</protein>
<proteinExistence type="predicted"/>
<name>A0A090EA34_MESPL</name>
<evidence type="ECO:0000313" key="1">
    <source>
        <dbReference type="EMBL" id="CDX26785.1"/>
    </source>
</evidence>
<dbReference type="AlphaFoldDB" id="A0A090EA34"/>
<accession>A0A090EA34</accession>
<evidence type="ECO:0000313" key="2">
    <source>
        <dbReference type="Proteomes" id="UP000045285"/>
    </source>
</evidence>
<keyword evidence="2" id="KW-1185">Reference proteome</keyword>
<reference evidence="2" key="1">
    <citation type="submission" date="2014-08" db="EMBL/GenBank/DDBJ databases">
        <authorList>
            <person name="Moulin L."/>
        </authorList>
    </citation>
    <scope>NUCLEOTIDE SEQUENCE [LARGE SCALE GENOMIC DNA]</scope>
</reference>
<dbReference type="Proteomes" id="UP000045285">
    <property type="component" value="Unassembled WGS sequence"/>
</dbReference>
<sequence length="83" mass="9895">MPRLPVEIRVTPWRNVDGQPEWADSRIAAYRIWQEFDGRHWYQAHEWEYRGGNRERCQEQWIHGVRGWSKDAAPPEAGDDPPP</sequence>
<dbReference type="EMBL" id="CCMZ01000056">
    <property type="protein sequence ID" value="CDX26785.1"/>
    <property type="molecule type" value="Genomic_DNA"/>
</dbReference>
<gene>
    <name evidence="1" type="ORF">MPL3356_60552</name>
</gene>